<reference evidence="2" key="2">
    <citation type="journal article" date="2021" name="PeerJ">
        <title>Extensive microbial diversity within the chicken gut microbiome revealed by metagenomics and culture.</title>
        <authorList>
            <person name="Gilroy R."/>
            <person name="Ravi A."/>
            <person name="Getino M."/>
            <person name="Pursley I."/>
            <person name="Horton D.L."/>
            <person name="Alikhan N.F."/>
            <person name="Baker D."/>
            <person name="Gharbi K."/>
            <person name="Hall N."/>
            <person name="Watson M."/>
            <person name="Adriaenssens E.M."/>
            <person name="Foster-Nyarko E."/>
            <person name="Jarju S."/>
            <person name="Secka A."/>
            <person name="Antonio M."/>
            <person name="Oren A."/>
            <person name="Chaudhuri R.R."/>
            <person name="La Ragione R."/>
            <person name="Hildebrand F."/>
            <person name="Pallen M.J."/>
        </authorList>
    </citation>
    <scope>NUCLEOTIDE SEQUENCE</scope>
    <source>
        <strain evidence="2">CHK158-818</strain>
    </source>
</reference>
<organism evidence="2 3">
    <name type="scientific">Candidatus Gallibacteroides avistercoris</name>
    <dbReference type="NCBI Taxonomy" id="2840833"/>
    <lineage>
        <taxon>Bacteria</taxon>
        <taxon>Pseudomonadati</taxon>
        <taxon>Bacteroidota</taxon>
        <taxon>Bacteroidia</taxon>
        <taxon>Bacteroidales</taxon>
        <taxon>Bacteroidaceae</taxon>
        <taxon>Bacteroidaceae incertae sedis</taxon>
        <taxon>Candidatus Gallibacteroides</taxon>
    </lineage>
</organism>
<name>A0A9D1M7Z1_9BACT</name>
<sequence length="244" mass="27983">MPTIDLSPAHTTLTAGQSPAVSVVVYIRQNDPAFLERSLDSILSQQTGFPFDIILLGDSRTAESVEDIGREYAAIYPEKVVFYPFPRRVGYVPFFPYNITVDSPYIVLCSDKEQWIDTGKLQEQYDFLQTHPTYAVCLHRITFLYGDGNMSASSYDSFGRDTLFSVGELSRLLLYRSAMFRIRQYPYHVHFMVYQKEGIGLFARQAVSGRLKILPETVSDVLLDVGERMEEVNHRTKIYLIYSR</sequence>
<reference evidence="2" key="1">
    <citation type="submission" date="2020-10" db="EMBL/GenBank/DDBJ databases">
        <authorList>
            <person name="Gilroy R."/>
        </authorList>
    </citation>
    <scope>NUCLEOTIDE SEQUENCE</scope>
    <source>
        <strain evidence="2">CHK158-818</strain>
    </source>
</reference>
<evidence type="ECO:0000313" key="3">
    <source>
        <dbReference type="Proteomes" id="UP000824112"/>
    </source>
</evidence>
<gene>
    <name evidence="2" type="ORF">IAB03_05420</name>
</gene>
<proteinExistence type="predicted"/>
<dbReference type="SUPFAM" id="SSF53448">
    <property type="entry name" value="Nucleotide-diphospho-sugar transferases"/>
    <property type="match status" value="1"/>
</dbReference>
<evidence type="ECO:0000259" key="1">
    <source>
        <dbReference type="Pfam" id="PF00535"/>
    </source>
</evidence>
<dbReference type="CDD" id="cd00761">
    <property type="entry name" value="Glyco_tranf_GTA_type"/>
    <property type="match status" value="1"/>
</dbReference>
<dbReference type="Proteomes" id="UP000824112">
    <property type="component" value="Unassembled WGS sequence"/>
</dbReference>
<dbReference type="InterPro" id="IPR001173">
    <property type="entry name" value="Glyco_trans_2-like"/>
</dbReference>
<protein>
    <submittedName>
        <fullName evidence="2">Glycosyltransferase family 2 protein</fullName>
    </submittedName>
</protein>
<accession>A0A9D1M7Z1</accession>
<comment type="caution">
    <text evidence="2">The sequence shown here is derived from an EMBL/GenBank/DDBJ whole genome shotgun (WGS) entry which is preliminary data.</text>
</comment>
<dbReference type="Gene3D" id="3.90.550.10">
    <property type="entry name" value="Spore Coat Polysaccharide Biosynthesis Protein SpsA, Chain A"/>
    <property type="match status" value="1"/>
</dbReference>
<evidence type="ECO:0000313" key="2">
    <source>
        <dbReference type="EMBL" id="HIU55230.1"/>
    </source>
</evidence>
<dbReference type="Pfam" id="PF00535">
    <property type="entry name" value="Glycos_transf_2"/>
    <property type="match status" value="1"/>
</dbReference>
<dbReference type="EMBL" id="DVNA01000124">
    <property type="protein sequence ID" value="HIU55230.1"/>
    <property type="molecule type" value="Genomic_DNA"/>
</dbReference>
<dbReference type="InterPro" id="IPR029044">
    <property type="entry name" value="Nucleotide-diphossugar_trans"/>
</dbReference>
<dbReference type="AlphaFoldDB" id="A0A9D1M7Z1"/>
<feature type="domain" description="Glycosyltransferase 2-like" evidence="1">
    <location>
        <begin position="23"/>
        <end position="154"/>
    </location>
</feature>